<evidence type="ECO:0000256" key="9">
    <source>
        <dbReference type="ARBA" id="ARBA00033070"/>
    </source>
</evidence>
<dbReference type="InterPro" id="IPR011260">
    <property type="entry name" value="RNAP_asu_C"/>
</dbReference>
<evidence type="ECO:0000256" key="5">
    <source>
        <dbReference type="ARBA" id="ARBA00022679"/>
    </source>
</evidence>
<protein>
    <recommendedName>
        <fullName evidence="3 11">DNA-directed RNA polymerase subunit alpha</fullName>
        <shortName evidence="11">RNAP subunit alpha</shortName>
        <ecNumber evidence="2 11">2.7.7.6</ecNumber>
    </recommendedName>
    <alternativeName>
        <fullName evidence="9 11">RNA polymerase subunit alpha</fullName>
    </alternativeName>
    <alternativeName>
        <fullName evidence="8 11">Transcriptase subunit alpha</fullName>
    </alternativeName>
</protein>
<dbReference type="SUPFAM" id="SSF47789">
    <property type="entry name" value="C-terminal domain of RNA polymerase alpha subunit"/>
    <property type="match status" value="1"/>
</dbReference>
<dbReference type="GO" id="GO:0005737">
    <property type="term" value="C:cytoplasm"/>
    <property type="evidence" value="ECO:0007669"/>
    <property type="project" value="UniProtKB-ARBA"/>
</dbReference>
<accession>A0A1G2QGJ7</accession>
<dbReference type="GO" id="GO:0006351">
    <property type="term" value="P:DNA-templated transcription"/>
    <property type="evidence" value="ECO:0007669"/>
    <property type="project" value="UniProtKB-UniRule"/>
</dbReference>
<dbReference type="FunFam" id="2.170.120.12:FF:000001">
    <property type="entry name" value="DNA-directed RNA polymerase subunit alpha"/>
    <property type="match status" value="1"/>
</dbReference>
<keyword evidence="5 11" id="KW-0808">Transferase</keyword>
<dbReference type="NCBIfam" id="TIGR02027">
    <property type="entry name" value="rpoA"/>
    <property type="match status" value="1"/>
</dbReference>
<comment type="similarity">
    <text evidence="1 11">Belongs to the RNA polymerase alpha chain family.</text>
</comment>
<dbReference type="HAMAP" id="MF_00059">
    <property type="entry name" value="RNApol_bact_RpoA"/>
    <property type="match status" value="1"/>
</dbReference>
<feature type="region of interest" description="Alpha N-terminal domain (alpha-NTD)" evidence="11">
    <location>
        <begin position="1"/>
        <end position="225"/>
    </location>
</feature>
<organism evidence="13 14">
    <name type="scientific">Candidatus Vogelbacteria bacterium RIFOXYD1_FULL_46_19</name>
    <dbReference type="NCBI Taxonomy" id="1802439"/>
    <lineage>
        <taxon>Bacteria</taxon>
        <taxon>Candidatus Vogeliibacteriota</taxon>
    </lineage>
</organism>
<name>A0A1G2QGJ7_9BACT</name>
<evidence type="ECO:0000256" key="10">
    <source>
        <dbReference type="ARBA" id="ARBA00048552"/>
    </source>
</evidence>
<evidence type="ECO:0000256" key="1">
    <source>
        <dbReference type="ARBA" id="ARBA00007123"/>
    </source>
</evidence>
<evidence type="ECO:0000256" key="7">
    <source>
        <dbReference type="ARBA" id="ARBA00023163"/>
    </source>
</evidence>
<dbReference type="Pfam" id="PF01000">
    <property type="entry name" value="RNA_pol_A_bac"/>
    <property type="match status" value="1"/>
</dbReference>
<gene>
    <name evidence="11" type="primary">rpoA</name>
    <name evidence="13" type="ORF">A2589_01140</name>
</gene>
<dbReference type="Proteomes" id="UP000177838">
    <property type="component" value="Unassembled WGS sequence"/>
</dbReference>
<dbReference type="SMART" id="SM00662">
    <property type="entry name" value="RPOLD"/>
    <property type="match status" value="1"/>
</dbReference>
<comment type="caution">
    <text evidence="13">The sequence shown here is derived from an EMBL/GenBank/DDBJ whole genome shotgun (WGS) entry which is preliminary data.</text>
</comment>
<dbReference type="SUPFAM" id="SSF55257">
    <property type="entry name" value="RBP11-like subunits of RNA polymerase"/>
    <property type="match status" value="1"/>
</dbReference>
<dbReference type="EC" id="2.7.7.6" evidence="2 11"/>
<comment type="subunit">
    <text evidence="11">Homodimer. The RNAP catalytic core consists of 2 alpha, 1 beta, 1 beta' and 1 omega subunit. When a sigma factor is associated with the core the holoenzyme is formed, which can initiate transcription.</text>
</comment>
<dbReference type="InterPro" id="IPR011262">
    <property type="entry name" value="DNA-dir_RNA_pol_insert"/>
</dbReference>
<evidence type="ECO:0000313" key="14">
    <source>
        <dbReference type="Proteomes" id="UP000177838"/>
    </source>
</evidence>
<keyword evidence="4 11" id="KW-0240">DNA-directed RNA polymerase</keyword>
<evidence type="ECO:0000256" key="2">
    <source>
        <dbReference type="ARBA" id="ARBA00012418"/>
    </source>
</evidence>
<evidence type="ECO:0000256" key="6">
    <source>
        <dbReference type="ARBA" id="ARBA00022695"/>
    </source>
</evidence>
<dbReference type="InterPro" id="IPR011263">
    <property type="entry name" value="DNA-dir_RNA_pol_RpoA/D/Rpb3"/>
</dbReference>
<sequence length="325" mass="35595">MILPSKPMVVREEDNTGVYEIEGLYPGYGHTLGNSLRRIILSSLPGYAITAVKIDGVNHEFSTISGVKEDVINIILNLKKIRFKVVSDEAKTVNLNITGVKDITAGDIDTGGDIEVVTPNQPIASITNKGTTLKMEITLEKGLGYVPKEVLQKDKVDVGVIALDAIFTPIRRVSYEVDQMRVGNRTDYNRLRITIETNGDITPREAIEQSIAIMINQLKAIVGFKEEAENFTSSATTDQEDRAQAEKEMAGVGTEEPEEEDILKTRVEDLNLSARTQKSLAGAGIRTVGGLIRKKENDLLSVDGLGEKGLQEIKRALSNFGIILK</sequence>
<dbReference type="InterPro" id="IPR036603">
    <property type="entry name" value="RBP11-like"/>
</dbReference>
<dbReference type="SUPFAM" id="SSF56553">
    <property type="entry name" value="Insert subdomain of RNA polymerase alpha subunit"/>
    <property type="match status" value="1"/>
</dbReference>
<dbReference type="Gene3D" id="3.30.1360.10">
    <property type="entry name" value="RNA polymerase, RBP11-like subunit"/>
    <property type="match status" value="1"/>
</dbReference>
<dbReference type="NCBIfam" id="NF003513">
    <property type="entry name" value="PRK05182.1-2"/>
    <property type="match status" value="1"/>
</dbReference>
<dbReference type="STRING" id="1802439.A2589_01140"/>
<dbReference type="EMBL" id="MHTK01000006">
    <property type="protein sequence ID" value="OHA59696.1"/>
    <property type="molecule type" value="Genomic_DNA"/>
</dbReference>
<dbReference type="Gene3D" id="2.170.120.12">
    <property type="entry name" value="DNA-directed RNA polymerase, insert domain"/>
    <property type="match status" value="1"/>
</dbReference>
<comment type="function">
    <text evidence="11">DNA-dependent RNA polymerase catalyzes the transcription of DNA into RNA using the four ribonucleoside triphosphates as substrates.</text>
</comment>
<evidence type="ECO:0000256" key="11">
    <source>
        <dbReference type="HAMAP-Rule" id="MF_00059"/>
    </source>
</evidence>
<comment type="domain">
    <text evidence="11">The N-terminal domain is essential for RNAP assembly and basal transcription, whereas the C-terminal domain is involved in interaction with transcriptional regulators and with upstream promoter elements.</text>
</comment>
<dbReference type="InterPro" id="IPR036643">
    <property type="entry name" value="RNApol_insert_sf"/>
</dbReference>
<dbReference type="Pfam" id="PF01193">
    <property type="entry name" value="RNA_pol_L"/>
    <property type="match status" value="1"/>
</dbReference>
<keyword evidence="6 11" id="KW-0548">Nucleotidyltransferase</keyword>
<reference evidence="13 14" key="1">
    <citation type="journal article" date="2016" name="Nat. Commun.">
        <title>Thousands of microbial genomes shed light on interconnected biogeochemical processes in an aquifer system.</title>
        <authorList>
            <person name="Anantharaman K."/>
            <person name="Brown C.T."/>
            <person name="Hug L.A."/>
            <person name="Sharon I."/>
            <person name="Castelle C.J."/>
            <person name="Probst A.J."/>
            <person name="Thomas B.C."/>
            <person name="Singh A."/>
            <person name="Wilkins M.J."/>
            <person name="Karaoz U."/>
            <person name="Brodie E.L."/>
            <person name="Williams K.H."/>
            <person name="Hubbard S.S."/>
            <person name="Banfield J.F."/>
        </authorList>
    </citation>
    <scope>NUCLEOTIDE SEQUENCE [LARGE SCALE GENOMIC DNA]</scope>
</reference>
<dbReference type="GO" id="GO:0003899">
    <property type="term" value="F:DNA-directed RNA polymerase activity"/>
    <property type="evidence" value="ECO:0007669"/>
    <property type="project" value="UniProtKB-UniRule"/>
</dbReference>
<dbReference type="GO" id="GO:0000428">
    <property type="term" value="C:DNA-directed RNA polymerase complex"/>
    <property type="evidence" value="ECO:0007669"/>
    <property type="project" value="UniProtKB-KW"/>
</dbReference>
<dbReference type="GO" id="GO:0046983">
    <property type="term" value="F:protein dimerization activity"/>
    <property type="evidence" value="ECO:0007669"/>
    <property type="project" value="InterPro"/>
</dbReference>
<evidence type="ECO:0000256" key="4">
    <source>
        <dbReference type="ARBA" id="ARBA00022478"/>
    </source>
</evidence>
<dbReference type="Pfam" id="PF03118">
    <property type="entry name" value="RNA_pol_A_CTD"/>
    <property type="match status" value="1"/>
</dbReference>
<dbReference type="GO" id="GO:0003677">
    <property type="term" value="F:DNA binding"/>
    <property type="evidence" value="ECO:0007669"/>
    <property type="project" value="UniProtKB-UniRule"/>
</dbReference>
<dbReference type="InterPro" id="IPR011773">
    <property type="entry name" value="DNA-dir_RpoA"/>
</dbReference>
<dbReference type="NCBIfam" id="NF003519">
    <property type="entry name" value="PRK05182.2-5"/>
    <property type="match status" value="1"/>
</dbReference>
<feature type="domain" description="DNA-directed RNA polymerase RpoA/D/Rpb3-type" evidence="12">
    <location>
        <begin position="16"/>
        <end position="224"/>
    </location>
</feature>
<dbReference type="AlphaFoldDB" id="A0A1G2QGJ7"/>
<evidence type="ECO:0000259" key="12">
    <source>
        <dbReference type="SMART" id="SM00662"/>
    </source>
</evidence>
<evidence type="ECO:0000256" key="3">
    <source>
        <dbReference type="ARBA" id="ARBA00015972"/>
    </source>
</evidence>
<evidence type="ECO:0000256" key="8">
    <source>
        <dbReference type="ARBA" id="ARBA00032524"/>
    </source>
</evidence>
<keyword evidence="7 11" id="KW-0804">Transcription</keyword>
<comment type="catalytic activity">
    <reaction evidence="10 11">
        <text>RNA(n) + a ribonucleoside 5'-triphosphate = RNA(n+1) + diphosphate</text>
        <dbReference type="Rhea" id="RHEA:21248"/>
        <dbReference type="Rhea" id="RHEA-COMP:14527"/>
        <dbReference type="Rhea" id="RHEA-COMP:17342"/>
        <dbReference type="ChEBI" id="CHEBI:33019"/>
        <dbReference type="ChEBI" id="CHEBI:61557"/>
        <dbReference type="ChEBI" id="CHEBI:140395"/>
        <dbReference type="EC" id="2.7.7.6"/>
    </reaction>
</comment>
<dbReference type="CDD" id="cd06928">
    <property type="entry name" value="RNAP_alpha_NTD"/>
    <property type="match status" value="1"/>
</dbReference>
<dbReference type="Gene3D" id="1.10.150.20">
    <property type="entry name" value="5' to 3' exonuclease, C-terminal subdomain"/>
    <property type="match status" value="1"/>
</dbReference>
<proteinExistence type="inferred from homology"/>
<evidence type="ECO:0000313" key="13">
    <source>
        <dbReference type="EMBL" id="OHA59696.1"/>
    </source>
</evidence>
<feature type="region of interest" description="Alpha C-terminal domain (alpha-CTD)" evidence="11">
    <location>
        <begin position="259"/>
        <end position="325"/>
    </location>
</feature>